<keyword evidence="2 6" id="KW-0645">Protease</keyword>
<dbReference type="SUPFAM" id="SSF54001">
    <property type="entry name" value="Cysteine proteinases"/>
    <property type="match status" value="1"/>
</dbReference>
<gene>
    <name evidence="6" type="ORF">DdX_01589</name>
</gene>
<dbReference type="PROSITE" id="PS50600">
    <property type="entry name" value="ULP_PROTEASE"/>
    <property type="match status" value="1"/>
</dbReference>
<dbReference type="GO" id="GO:0000338">
    <property type="term" value="P:protein deneddylation"/>
    <property type="evidence" value="ECO:0007669"/>
    <property type="project" value="TreeGrafter"/>
</dbReference>
<dbReference type="GO" id="GO:0006508">
    <property type="term" value="P:proteolysis"/>
    <property type="evidence" value="ECO:0007669"/>
    <property type="project" value="UniProtKB-KW"/>
</dbReference>
<sequence>MDQTVSSTNKVLVYDDIVLFGADVNSLLARAGWLTDSVICIVYASICELIKYCDENEDNSALFKDVGLSPEKWCFFILNDNADPNVAYGGSHWCLLLFDPIKQSFLLFDSMPGSDYGGVKSDIISFARKLMKFLCCKAELLVEAVRCPKMSISGDCGMFVIEYMRAILIALEKNIRLDSYKIDLSHINDEFILSQRQTWWFLIKNLKTTGNKEQYHER</sequence>
<comment type="similarity">
    <text evidence="1">Belongs to the peptidase C48 family.</text>
</comment>
<dbReference type="GO" id="GO:0008234">
    <property type="term" value="F:cysteine-type peptidase activity"/>
    <property type="evidence" value="ECO:0007669"/>
    <property type="project" value="UniProtKB-KW"/>
</dbReference>
<accession>A0AAD4RDU6</accession>
<evidence type="ECO:0000313" key="7">
    <source>
        <dbReference type="Proteomes" id="UP001201812"/>
    </source>
</evidence>
<organism evidence="6 7">
    <name type="scientific">Ditylenchus destructor</name>
    <dbReference type="NCBI Taxonomy" id="166010"/>
    <lineage>
        <taxon>Eukaryota</taxon>
        <taxon>Metazoa</taxon>
        <taxon>Ecdysozoa</taxon>
        <taxon>Nematoda</taxon>
        <taxon>Chromadorea</taxon>
        <taxon>Rhabditida</taxon>
        <taxon>Tylenchina</taxon>
        <taxon>Tylenchomorpha</taxon>
        <taxon>Sphaerularioidea</taxon>
        <taxon>Anguinidae</taxon>
        <taxon>Anguininae</taxon>
        <taxon>Ditylenchus</taxon>
    </lineage>
</organism>
<dbReference type="AlphaFoldDB" id="A0AAD4RDU6"/>
<dbReference type="Proteomes" id="UP001201812">
    <property type="component" value="Unassembled WGS sequence"/>
</dbReference>
<dbReference type="InterPro" id="IPR038765">
    <property type="entry name" value="Papain-like_cys_pep_sf"/>
</dbReference>
<proteinExistence type="inferred from homology"/>
<evidence type="ECO:0000313" key="6">
    <source>
        <dbReference type="EMBL" id="KAI1729352.1"/>
    </source>
</evidence>
<dbReference type="GO" id="GO:0019784">
    <property type="term" value="F:deNEDDylase activity"/>
    <property type="evidence" value="ECO:0007669"/>
    <property type="project" value="InterPro"/>
</dbReference>
<keyword evidence="3" id="KW-0378">Hydrolase</keyword>
<dbReference type="InterPro" id="IPR003653">
    <property type="entry name" value="Peptidase_C48_C"/>
</dbReference>
<dbReference type="EMBL" id="JAKKPZ010000001">
    <property type="protein sequence ID" value="KAI1729352.1"/>
    <property type="molecule type" value="Genomic_DNA"/>
</dbReference>
<reference evidence="6" key="1">
    <citation type="submission" date="2022-01" db="EMBL/GenBank/DDBJ databases">
        <title>Genome Sequence Resource for Two Populations of Ditylenchus destructor, the Migratory Endoparasitic Phytonematode.</title>
        <authorList>
            <person name="Zhang H."/>
            <person name="Lin R."/>
            <person name="Xie B."/>
        </authorList>
    </citation>
    <scope>NUCLEOTIDE SEQUENCE</scope>
    <source>
        <strain evidence="6">BazhouSP</strain>
    </source>
</reference>
<keyword evidence="4" id="KW-0788">Thiol protease</keyword>
<evidence type="ECO:0000256" key="1">
    <source>
        <dbReference type="ARBA" id="ARBA00005234"/>
    </source>
</evidence>
<comment type="caution">
    <text evidence="6">The sequence shown here is derived from an EMBL/GenBank/DDBJ whole genome shotgun (WGS) entry which is preliminary data.</text>
</comment>
<evidence type="ECO:0000259" key="5">
    <source>
        <dbReference type="PROSITE" id="PS50600"/>
    </source>
</evidence>
<dbReference type="PANTHER" id="PTHR46468">
    <property type="entry name" value="SENTRIN-SPECIFIC PROTEASE 8"/>
    <property type="match status" value="1"/>
</dbReference>
<name>A0AAD4RDU6_9BILA</name>
<evidence type="ECO:0000256" key="4">
    <source>
        <dbReference type="ARBA" id="ARBA00022807"/>
    </source>
</evidence>
<feature type="domain" description="Ubiquitin-like protease family profile" evidence="5">
    <location>
        <begin position="17"/>
        <end position="167"/>
    </location>
</feature>
<evidence type="ECO:0000256" key="3">
    <source>
        <dbReference type="ARBA" id="ARBA00022801"/>
    </source>
</evidence>
<evidence type="ECO:0000256" key="2">
    <source>
        <dbReference type="ARBA" id="ARBA00022670"/>
    </source>
</evidence>
<dbReference type="InterPro" id="IPR044613">
    <property type="entry name" value="Nep1/2-like"/>
</dbReference>
<dbReference type="Pfam" id="PF02902">
    <property type="entry name" value="Peptidase_C48"/>
    <property type="match status" value="1"/>
</dbReference>
<protein>
    <submittedName>
        <fullName evidence="6">Sentrin-specific protease 8</fullName>
    </submittedName>
</protein>
<keyword evidence="7" id="KW-1185">Reference proteome</keyword>
<dbReference type="Gene3D" id="3.40.395.10">
    <property type="entry name" value="Adenoviral Proteinase, Chain A"/>
    <property type="match status" value="1"/>
</dbReference>
<dbReference type="PANTHER" id="PTHR46468:SF1">
    <property type="entry name" value="SENTRIN-SPECIFIC PROTEASE 8"/>
    <property type="match status" value="1"/>
</dbReference>